<dbReference type="Pfam" id="PF12867">
    <property type="entry name" value="DinB_2"/>
    <property type="match status" value="1"/>
</dbReference>
<organism evidence="2 3">
    <name type="scientific">Emticicia soli</name>
    <dbReference type="NCBI Taxonomy" id="2027878"/>
    <lineage>
        <taxon>Bacteria</taxon>
        <taxon>Pseudomonadati</taxon>
        <taxon>Bacteroidota</taxon>
        <taxon>Cytophagia</taxon>
        <taxon>Cytophagales</taxon>
        <taxon>Leadbetterellaceae</taxon>
        <taxon>Emticicia</taxon>
    </lineage>
</organism>
<feature type="domain" description="DinB-like" evidence="1">
    <location>
        <begin position="33"/>
        <end position="164"/>
    </location>
</feature>
<evidence type="ECO:0000259" key="1">
    <source>
        <dbReference type="Pfam" id="PF12867"/>
    </source>
</evidence>
<dbReference type="Gene3D" id="1.20.120.450">
    <property type="entry name" value="dinb family like domain"/>
    <property type="match status" value="1"/>
</dbReference>
<keyword evidence="3" id="KW-1185">Reference proteome</keyword>
<accession>A0ABW5J1L9</accession>
<comment type="caution">
    <text evidence="2">The sequence shown here is derived from an EMBL/GenBank/DDBJ whole genome shotgun (WGS) entry which is preliminary data.</text>
</comment>
<dbReference type="SUPFAM" id="SSF109854">
    <property type="entry name" value="DinB/YfiT-like putative metalloenzymes"/>
    <property type="match status" value="1"/>
</dbReference>
<dbReference type="RefSeq" id="WP_340236291.1">
    <property type="nucleotide sequence ID" value="NZ_JBBEWC010000006.1"/>
</dbReference>
<dbReference type="InterPro" id="IPR024775">
    <property type="entry name" value="DinB-like"/>
</dbReference>
<dbReference type="Proteomes" id="UP001597510">
    <property type="component" value="Unassembled WGS sequence"/>
</dbReference>
<gene>
    <name evidence="2" type="ORF">ACFSR2_03090</name>
</gene>
<dbReference type="EMBL" id="JBHULC010000003">
    <property type="protein sequence ID" value="MFD2519854.1"/>
    <property type="molecule type" value="Genomic_DNA"/>
</dbReference>
<reference evidence="3" key="1">
    <citation type="journal article" date="2019" name="Int. J. Syst. Evol. Microbiol.">
        <title>The Global Catalogue of Microorganisms (GCM) 10K type strain sequencing project: providing services to taxonomists for standard genome sequencing and annotation.</title>
        <authorList>
            <consortium name="The Broad Institute Genomics Platform"/>
            <consortium name="The Broad Institute Genome Sequencing Center for Infectious Disease"/>
            <person name="Wu L."/>
            <person name="Ma J."/>
        </authorList>
    </citation>
    <scope>NUCLEOTIDE SEQUENCE [LARGE SCALE GENOMIC DNA]</scope>
    <source>
        <strain evidence="3">KCTC 52344</strain>
    </source>
</reference>
<evidence type="ECO:0000313" key="3">
    <source>
        <dbReference type="Proteomes" id="UP001597510"/>
    </source>
</evidence>
<proteinExistence type="predicted"/>
<name>A0ABW5J1L9_9BACT</name>
<protein>
    <submittedName>
        <fullName evidence="2">DinB family protein</fullName>
    </submittedName>
</protein>
<evidence type="ECO:0000313" key="2">
    <source>
        <dbReference type="EMBL" id="MFD2519854.1"/>
    </source>
</evidence>
<dbReference type="InterPro" id="IPR034660">
    <property type="entry name" value="DinB/YfiT-like"/>
</dbReference>
<sequence>MKRTDIYPMPEFFERYINLTDDVELKDAFAISLQELKQLPLDKWEAIGDKVYAPDKWTIKDILQHMIDTERILTYRALCIARGENARLPAFDEESYARHTDASNRTLEDLIDELSLVRASSLAMFNSFTEEMLQRSGLSFRGSYSVLALGFIVTGHQRWHLNIIKERYEVLG</sequence>